<dbReference type="AlphaFoldDB" id="A0A1R1PW01"/>
<keyword evidence="9" id="KW-1185">Reference proteome</keyword>
<reference evidence="9" key="1">
    <citation type="submission" date="2017-01" db="EMBL/GenBank/DDBJ databases">
        <authorList>
            <person name="Wang Y."/>
            <person name="White M."/>
            <person name="Kvist S."/>
            <person name="Moncalvo J.-M."/>
        </authorList>
    </citation>
    <scope>NUCLEOTIDE SEQUENCE [LARGE SCALE GENOMIC DNA]</scope>
    <source>
        <strain evidence="9">COL-18-3</strain>
    </source>
</reference>
<protein>
    <submittedName>
        <fullName evidence="8">Cytosol aminopeptidase</fullName>
    </submittedName>
</protein>
<comment type="caution">
    <text evidence="8">The sequence shown here is derived from an EMBL/GenBank/DDBJ whole genome shotgun (WGS) entry which is preliminary data.</text>
</comment>
<comment type="catalytic activity">
    <reaction evidence="2">
        <text>Release of N-terminal proline from a peptide.</text>
        <dbReference type="EC" id="3.4.11.5"/>
    </reaction>
</comment>
<evidence type="ECO:0000256" key="1">
    <source>
        <dbReference type="ARBA" id="ARBA00000135"/>
    </source>
</evidence>
<evidence type="ECO:0000256" key="3">
    <source>
        <dbReference type="ARBA" id="ARBA00009528"/>
    </source>
</evidence>
<dbReference type="Pfam" id="PF00883">
    <property type="entry name" value="Peptidase_M17"/>
    <property type="match status" value="1"/>
</dbReference>
<dbReference type="Gene3D" id="3.40.630.10">
    <property type="entry name" value="Zn peptidases"/>
    <property type="match status" value="1"/>
</dbReference>
<name>A0A1R1PW01_ZANCU</name>
<evidence type="ECO:0000256" key="5">
    <source>
        <dbReference type="ARBA" id="ARBA00022670"/>
    </source>
</evidence>
<proteinExistence type="inferred from homology"/>
<dbReference type="InterPro" id="IPR011356">
    <property type="entry name" value="Leucine_aapep/pepB"/>
</dbReference>
<dbReference type="PANTHER" id="PTHR11963:SF23">
    <property type="entry name" value="CYTOSOL AMINOPEPTIDASE"/>
    <property type="match status" value="1"/>
</dbReference>
<evidence type="ECO:0000313" key="9">
    <source>
        <dbReference type="Proteomes" id="UP000188320"/>
    </source>
</evidence>
<feature type="domain" description="Cytosol aminopeptidase" evidence="7">
    <location>
        <begin position="360"/>
        <end position="367"/>
    </location>
</feature>
<evidence type="ECO:0000256" key="2">
    <source>
        <dbReference type="ARBA" id="ARBA00001585"/>
    </source>
</evidence>
<dbReference type="OrthoDB" id="412814at2759"/>
<evidence type="ECO:0000259" key="7">
    <source>
        <dbReference type="PROSITE" id="PS00631"/>
    </source>
</evidence>
<keyword evidence="4 8" id="KW-0031">Aminopeptidase</keyword>
<dbReference type="EMBL" id="LSSK01000110">
    <property type="protein sequence ID" value="OMH85128.1"/>
    <property type="molecule type" value="Genomic_DNA"/>
</dbReference>
<evidence type="ECO:0000256" key="6">
    <source>
        <dbReference type="ARBA" id="ARBA00022801"/>
    </source>
</evidence>
<dbReference type="GO" id="GO:0005737">
    <property type="term" value="C:cytoplasm"/>
    <property type="evidence" value="ECO:0007669"/>
    <property type="project" value="InterPro"/>
</dbReference>
<gene>
    <name evidence="8" type="ORF">AX774_g1348</name>
</gene>
<dbReference type="HAMAP" id="MF_00181">
    <property type="entry name" value="Cytosol_peptidase_M17"/>
    <property type="match status" value="1"/>
</dbReference>
<dbReference type="InterPro" id="IPR043472">
    <property type="entry name" value="Macro_dom-like"/>
</dbReference>
<dbReference type="PANTHER" id="PTHR11963">
    <property type="entry name" value="LEUCINE AMINOPEPTIDASE-RELATED"/>
    <property type="match status" value="1"/>
</dbReference>
<dbReference type="GO" id="GO:0030145">
    <property type="term" value="F:manganese ion binding"/>
    <property type="evidence" value="ECO:0007669"/>
    <property type="project" value="InterPro"/>
</dbReference>
<dbReference type="Gene3D" id="3.40.220.10">
    <property type="entry name" value="Leucine Aminopeptidase, subunit E, domain 1"/>
    <property type="match status" value="1"/>
</dbReference>
<keyword evidence="6" id="KW-0378">Hydrolase</keyword>
<dbReference type="NCBIfam" id="NF002073">
    <property type="entry name" value="PRK00913.1-2"/>
    <property type="match status" value="1"/>
</dbReference>
<dbReference type="InterPro" id="IPR008283">
    <property type="entry name" value="Peptidase_M17_N"/>
</dbReference>
<comment type="similarity">
    <text evidence="3">Belongs to the peptidase M17 family.</text>
</comment>
<dbReference type="InterPro" id="IPR000819">
    <property type="entry name" value="Peptidase_M17_C"/>
</dbReference>
<dbReference type="GO" id="GO:0070006">
    <property type="term" value="F:metalloaminopeptidase activity"/>
    <property type="evidence" value="ECO:0007669"/>
    <property type="project" value="InterPro"/>
</dbReference>
<dbReference type="InterPro" id="IPR023042">
    <property type="entry name" value="Peptidase_M17_leu_NH2_pept"/>
</dbReference>
<keyword evidence="5" id="KW-0645">Protease</keyword>
<evidence type="ECO:0000313" key="8">
    <source>
        <dbReference type="EMBL" id="OMH85128.1"/>
    </source>
</evidence>
<dbReference type="SUPFAM" id="SSF53187">
    <property type="entry name" value="Zn-dependent exopeptidases"/>
    <property type="match status" value="1"/>
</dbReference>
<sequence>MFSTALNLFAKRNLAYTNKSLAAGIRKMSSATESASTKGVVVGLYNNCKFAHPNGDSIVSDTTSSRILEEIKARKMKCNPGDCHLFYERGQDGKIARQIAVVGLGDKETDSITALENARIAFGAGVRALEEYKISNIEIEASSSPQSAAEGVYLATYKYDAMKSTKEPRNTKIEPIGVDNGALDAWKRGMIYAQSQNWARTLANTPANLMTPTIFGEECIKELSNLENVTVNVYDKEWIEQHKMGAFLSVAVGSDQPPKFVEIIYKGGKEGEQPIAYVGKGITFDSGGISIKPSKGMDLMKGDMGGAAAVVAAMRGIAALKLPINAVCCVPLTENLPSGKATKPGDVVVAMNGKTVEVLNTDAEGRMVLADALTYVVEYHKPTTVVDVATLTGAIVVALGDAYSGVFTQSSDLWKRLKSSGVKTGDEFWRMPMHSIYAKAMESKVADLQNISSGKGAGSASAAMFLKEFVGPVQKPEDYTETKGEAVSERIPRWAHIDIAGTMDTDSNSGHQVRGMTGRPTRTLIELAQTLLENPY</sequence>
<dbReference type="GO" id="GO:0006508">
    <property type="term" value="P:proteolysis"/>
    <property type="evidence" value="ECO:0007669"/>
    <property type="project" value="UniProtKB-KW"/>
</dbReference>
<dbReference type="Proteomes" id="UP000188320">
    <property type="component" value="Unassembled WGS sequence"/>
</dbReference>
<dbReference type="PROSITE" id="PS00631">
    <property type="entry name" value="CYTOSOL_AP"/>
    <property type="match status" value="1"/>
</dbReference>
<dbReference type="PRINTS" id="PR00481">
    <property type="entry name" value="LAMNOPPTDASE"/>
</dbReference>
<dbReference type="CDD" id="cd00433">
    <property type="entry name" value="Peptidase_M17"/>
    <property type="match status" value="1"/>
</dbReference>
<dbReference type="SUPFAM" id="SSF52949">
    <property type="entry name" value="Macro domain-like"/>
    <property type="match status" value="1"/>
</dbReference>
<evidence type="ECO:0000256" key="4">
    <source>
        <dbReference type="ARBA" id="ARBA00022438"/>
    </source>
</evidence>
<organism evidence="8 9">
    <name type="scientific">Zancudomyces culisetae</name>
    <name type="common">Gut fungus</name>
    <name type="synonym">Smittium culisetae</name>
    <dbReference type="NCBI Taxonomy" id="1213189"/>
    <lineage>
        <taxon>Eukaryota</taxon>
        <taxon>Fungi</taxon>
        <taxon>Fungi incertae sedis</taxon>
        <taxon>Zoopagomycota</taxon>
        <taxon>Kickxellomycotina</taxon>
        <taxon>Harpellomycetes</taxon>
        <taxon>Harpellales</taxon>
        <taxon>Legeriomycetaceae</taxon>
        <taxon>Zancudomyces</taxon>
    </lineage>
</organism>
<dbReference type="Pfam" id="PF02789">
    <property type="entry name" value="Peptidase_M17_N"/>
    <property type="match status" value="1"/>
</dbReference>
<comment type="catalytic activity">
    <reaction evidence="1">
        <text>Release of an N-terminal amino acid, Xaa-|-Yaa-, in which Xaa is preferably Leu, but may be other amino acids including Pro although not Arg or Lys, and Yaa may be Pro. Amino acid amides and methyl esters are also readily hydrolyzed, but rates on arylamides are exceedingly low.</text>
        <dbReference type="EC" id="3.4.11.1"/>
    </reaction>
</comment>
<accession>A0A1R1PW01</accession>